<keyword evidence="2 5" id="KW-0689">Ribosomal protein</keyword>
<evidence type="ECO:0000256" key="1">
    <source>
        <dbReference type="ARBA" id="ARBA00006598"/>
    </source>
</evidence>
<accession>A0A1F6G4M2</accession>
<dbReference type="GO" id="GO:0003735">
    <property type="term" value="F:structural constituent of ribosome"/>
    <property type="evidence" value="ECO:0007669"/>
    <property type="project" value="InterPro"/>
</dbReference>
<dbReference type="Proteomes" id="UP000178449">
    <property type="component" value="Unassembled WGS sequence"/>
</dbReference>
<dbReference type="InterPro" id="IPR037229">
    <property type="entry name" value="Ribosomal_bL35_sf"/>
</dbReference>
<dbReference type="SUPFAM" id="SSF143034">
    <property type="entry name" value="L35p-like"/>
    <property type="match status" value="1"/>
</dbReference>
<reference evidence="7 8" key="1">
    <citation type="journal article" date="2016" name="Nat. Commun.">
        <title>Thousands of microbial genomes shed light on interconnected biogeochemical processes in an aquifer system.</title>
        <authorList>
            <person name="Anantharaman K."/>
            <person name="Brown C.T."/>
            <person name="Hug L.A."/>
            <person name="Sharon I."/>
            <person name="Castelle C.J."/>
            <person name="Probst A.J."/>
            <person name="Thomas B.C."/>
            <person name="Singh A."/>
            <person name="Wilkins M.J."/>
            <person name="Karaoz U."/>
            <person name="Brodie E.L."/>
            <person name="Williams K.H."/>
            <person name="Hubbard S.S."/>
            <person name="Banfield J.F."/>
        </authorList>
    </citation>
    <scope>NUCLEOTIDE SEQUENCE [LARGE SCALE GENOMIC DNA]</scope>
</reference>
<dbReference type="PANTHER" id="PTHR33343">
    <property type="entry name" value="54S RIBOSOMAL PROTEIN BL35M"/>
    <property type="match status" value="1"/>
</dbReference>
<evidence type="ECO:0000256" key="2">
    <source>
        <dbReference type="ARBA" id="ARBA00022980"/>
    </source>
</evidence>
<sequence length="67" mass="7524">MAKYKLKTKSSAKRRFSLTASGKVKRKKANLRHILTKHSANSKRKLRKGGLVSAADTPNIKRMLPYG</sequence>
<dbReference type="PROSITE" id="PS00936">
    <property type="entry name" value="RIBOSOMAL_L35"/>
    <property type="match status" value="1"/>
</dbReference>
<dbReference type="Pfam" id="PF01632">
    <property type="entry name" value="Ribosomal_L35p"/>
    <property type="match status" value="1"/>
</dbReference>
<dbReference type="InterPro" id="IPR018265">
    <property type="entry name" value="Ribosomal_bL35_CS"/>
</dbReference>
<dbReference type="STRING" id="1817772.A2527_14030"/>
<dbReference type="AlphaFoldDB" id="A0A1F6G4M2"/>
<dbReference type="NCBIfam" id="TIGR00001">
    <property type="entry name" value="rpmI_bact"/>
    <property type="match status" value="1"/>
</dbReference>
<evidence type="ECO:0000256" key="5">
    <source>
        <dbReference type="HAMAP-Rule" id="MF_00514"/>
    </source>
</evidence>
<dbReference type="GO" id="GO:0006412">
    <property type="term" value="P:translation"/>
    <property type="evidence" value="ECO:0007669"/>
    <property type="project" value="UniProtKB-UniRule"/>
</dbReference>
<dbReference type="FunFam" id="4.10.410.60:FF:000001">
    <property type="entry name" value="50S ribosomal protein L35"/>
    <property type="match status" value="1"/>
</dbReference>
<proteinExistence type="inferred from homology"/>
<comment type="caution">
    <text evidence="7">The sequence shown here is derived from an EMBL/GenBank/DDBJ whole genome shotgun (WGS) entry which is preliminary data.</text>
</comment>
<dbReference type="InterPro" id="IPR021137">
    <property type="entry name" value="Ribosomal_bL35-like"/>
</dbReference>
<gene>
    <name evidence="5" type="primary">rpmI</name>
    <name evidence="7" type="ORF">A2527_14030</name>
</gene>
<dbReference type="PANTHER" id="PTHR33343:SF1">
    <property type="entry name" value="LARGE RIBOSOMAL SUBUNIT PROTEIN BL35M"/>
    <property type="match status" value="1"/>
</dbReference>
<evidence type="ECO:0000256" key="6">
    <source>
        <dbReference type="RuleBase" id="RU000568"/>
    </source>
</evidence>
<comment type="similarity">
    <text evidence="1 5 6">Belongs to the bacterial ribosomal protein bL35 family.</text>
</comment>
<dbReference type="PRINTS" id="PR00064">
    <property type="entry name" value="RIBOSOMALL35"/>
</dbReference>
<dbReference type="Gene3D" id="4.10.410.60">
    <property type="match status" value="1"/>
</dbReference>
<evidence type="ECO:0000313" key="7">
    <source>
        <dbReference type="EMBL" id="OGG93051.1"/>
    </source>
</evidence>
<dbReference type="HAMAP" id="MF_00514">
    <property type="entry name" value="Ribosomal_bL35"/>
    <property type="match status" value="1"/>
</dbReference>
<keyword evidence="3 5" id="KW-0687">Ribonucleoprotein</keyword>
<evidence type="ECO:0000313" key="8">
    <source>
        <dbReference type="Proteomes" id="UP000178449"/>
    </source>
</evidence>
<dbReference type="GO" id="GO:0015934">
    <property type="term" value="C:large ribosomal subunit"/>
    <property type="evidence" value="ECO:0007669"/>
    <property type="project" value="TreeGrafter"/>
</dbReference>
<protein>
    <recommendedName>
        <fullName evidence="4 5">Large ribosomal subunit protein bL35</fullName>
    </recommendedName>
</protein>
<organism evidence="7 8">
    <name type="scientific">Candidatus Lambdaproteobacteria bacterium RIFOXYD2_FULL_50_16</name>
    <dbReference type="NCBI Taxonomy" id="1817772"/>
    <lineage>
        <taxon>Bacteria</taxon>
        <taxon>Pseudomonadati</taxon>
        <taxon>Pseudomonadota</taxon>
        <taxon>Candidatus Lambdaproteobacteria</taxon>
    </lineage>
</organism>
<dbReference type="EMBL" id="MFNE01000053">
    <property type="protein sequence ID" value="OGG93051.1"/>
    <property type="molecule type" value="Genomic_DNA"/>
</dbReference>
<dbReference type="InterPro" id="IPR001706">
    <property type="entry name" value="Ribosomal_bL35"/>
</dbReference>
<name>A0A1F6G4M2_9PROT</name>
<evidence type="ECO:0000256" key="4">
    <source>
        <dbReference type="ARBA" id="ARBA00071664"/>
    </source>
</evidence>
<evidence type="ECO:0000256" key="3">
    <source>
        <dbReference type="ARBA" id="ARBA00023274"/>
    </source>
</evidence>